<dbReference type="eggNOG" id="COG0535">
    <property type="taxonomic scope" value="Bacteria"/>
</dbReference>
<dbReference type="PANTHER" id="PTHR11228">
    <property type="entry name" value="RADICAL SAM DOMAIN PROTEIN"/>
    <property type="match status" value="1"/>
</dbReference>
<dbReference type="InterPro" id="IPR006638">
    <property type="entry name" value="Elp3/MiaA/NifB-like_rSAM"/>
</dbReference>
<dbReference type="RefSeq" id="WP_011139966.1">
    <property type="nucleotide sequence ID" value="NC_005090.1"/>
</dbReference>
<dbReference type="SUPFAM" id="SSF102114">
    <property type="entry name" value="Radical SAM enzymes"/>
    <property type="match status" value="1"/>
</dbReference>
<dbReference type="KEGG" id="wsu:WS2193"/>
<dbReference type="Gene3D" id="3.20.20.70">
    <property type="entry name" value="Aldolase class I"/>
    <property type="match status" value="1"/>
</dbReference>
<dbReference type="InterPro" id="IPR058240">
    <property type="entry name" value="rSAM_sf"/>
</dbReference>
<dbReference type="SFLD" id="SFLDG01067">
    <property type="entry name" value="SPASM/twitch_domain_containing"/>
    <property type="match status" value="1"/>
</dbReference>
<evidence type="ECO:0000256" key="1">
    <source>
        <dbReference type="ARBA" id="ARBA00001966"/>
    </source>
</evidence>
<dbReference type="SFLD" id="SFLDS00029">
    <property type="entry name" value="Radical_SAM"/>
    <property type="match status" value="1"/>
</dbReference>
<gene>
    <name evidence="7" type="ordered locus">WS2193</name>
</gene>
<sequence length="357" mass="41080">MTQEAIFKAIREREMKVLNIQVTSSCNYACGMCPFHGDGYSGEYFDERPTIRRDMSLDEIKLILEKASMEGFEWIDLTPNGEFFTHKQWYQILSLIKEFGLKIMITSNGGLLGEEDIKRACEVGVDHIVISVDSLSYESYKKIRKPATKLAFERAIHAPLYFKKYGGDSIYVQIQITEQPEFPHEALGVLDFYKDKGLNQISLKKMFVTGEDGIGHIGVEKLEYTHGKCKAYGSPIVMTDGTVLPCCGAFYFYPKLGEKIPNIFNHTIFESARILDDLYERDSLFGSYCRNCSLYDSSRKAAPVKFIFGDYYAEQTLFETRYFILPKYLRFLPSLAILWLYKKGYARKIKQWLVAAQ</sequence>
<name>Q7MQM0_WOLSU</name>
<evidence type="ECO:0000256" key="5">
    <source>
        <dbReference type="ARBA" id="ARBA00023014"/>
    </source>
</evidence>
<accession>Q7MQM0</accession>
<dbReference type="GO" id="GO:0051536">
    <property type="term" value="F:iron-sulfur cluster binding"/>
    <property type="evidence" value="ECO:0007669"/>
    <property type="project" value="UniProtKB-KW"/>
</dbReference>
<dbReference type="InterPro" id="IPR050377">
    <property type="entry name" value="Radical_SAM_PqqE_MftC-like"/>
</dbReference>
<keyword evidence="5" id="KW-0411">Iron-sulfur</keyword>
<evidence type="ECO:0000313" key="7">
    <source>
        <dbReference type="EMBL" id="CAE11184.1"/>
    </source>
</evidence>
<dbReference type="CDD" id="cd01335">
    <property type="entry name" value="Radical_SAM"/>
    <property type="match status" value="1"/>
</dbReference>
<protein>
    <recommendedName>
        <fullName evidence="6">Radical SAM core domain-containing protein</fullName>
    </recommendedName>
</protein>
<dbReference type="AlphaFoldDB" id="Q7MQM0"/>
<keyword evidence="2" id="KW-0949">S-adenosyl-L-methionine</keyword>
<dbReference type="Proteomes" id="UP000000422">
    <property type="component" value="Chromosome"/>
</dbReference>
<dbReference type="STRING" id="273121.WS2193"/>
<keyword evidence="3" id="KW-0479">Metal-binding</keyword>
<dbReference type="SMR" id="Q7MQM0"/>
<dbReference type="InterPro" id="IPR007197">
    <property type="entry name" value="rSAM"/>
</dbReference>
<organism evidence="8">
    <name type="scientific">Wolinella succinogenes (strain ATCC 29543 / DSM 1740 / CCUG 13145 / JCM 31913 / LMG 7466 / NCTC 11488 / FDC 602W)</name>
    <name type="common">Vibrio succinogenes</name>
    <dbReference type="NCBI Taxonomy" id="273121"/>
    <lineage>
        <taxon>Bacteria</taxon>
        <taxon>Pseudomonadati</taxon>
        <taxon>Campylobacterota</taxon>
        <taxon>Epsilonproteobacteria</taxon>
        <taxon>Campylobacterales</taxon>
        <taxon>Helicobacteraceae</taxon>
        <taxon>Wolinella</taxon>
    </lineage>
</organism>
<dbReference type="PROSITE" id="PS51918">
    <property type="entry name" value="RADICAL_SAM"/>
    <property type="match status" value="1"/>
</dbReference>
<dbReference type="DNASU" id="2553654"/>
<proteinExistence type="predicted"/>
<dbReference type="SMART" id="SM00729">
    <property type="entry name" value="Elp3"/>
    <property type="match status" value="1"/>
</dbReference>
<reference evidence="7 8" key="1">
    <citation type="journal article" date="2003" name="Proc. Natl. Acad. Sci. U.S.A.">
        <title>Complete genome sequence and analysis of Wolinella succinogenes.</title>
        <authorList>
            <person name="Baar C."/>
            <person name="Eppinger M."/>
            <person name="Raddatz G."/>
            <person name="Simon JM."/>
            <person name="Lanz C."/>
            <person name="Klimmek O."/>
            <person name="Nandakumar R."/>
            <person name="Gross R."/>
            <person name="Rosinus A."/>
            <person name="Keller H."/>
            <person name="Jagtap P."/>
            <person name="Linke B."/>
            <person name="Meyer F."/>
            <person name="Lederer H."/>
            <person name="Schuster S.C."/>
        </authorList>
    </citation>
    <scope>NUCLEOTIDE SEQUENCE [LARGE SCALE GENOMIC DNA]</scope>
    <source>
        <strain evidence="8">ATCC 29543 / DSM 1740 / CCUG 13145 / JCM 31913 / LMG 7466 / NCTC 11488 / FDC 602W</strain>
    </source>
</reference>
<dbReference type="InterPro" id="IPR013785">
    <property type="entry name" value="Aldolase_TIM"/>
</dbReference>
<dbReference type="HOGENOM" id="CLU_723142_0_0_7"/>
<keyword evidence="4" id="KW-0408">Iron</keyword>
<dbReference type="Pfam" id="PF04055">
    <property type="entry name" value="Radical_SAM"/>
    <property type="match status" value="1"/>
</dbReference>
<dbReference type="EMBL" id="BX571662">
    <property type="protein sequence ID" value="CAE11184.1"/>
    <property type="molecule type" value="Genomic_DNA"/>
</dbReference>
<evidence type="ECO:0000256" key="4">
    <source>
        <dbReference type="ARBA" id="ARBA00023004"/>
    </source>
</evidence>
<dbReference type="PANTHER" id="PTHR11228:SF7">
    <property type="entry name" value="PQQA PEPTIDE CYCLASE"/>
    <property type="match status" value="1"/>
</dbReference>
<dbReference type="GO" id="GO:0046872">
    <property type="term" value="F:metal ion binding"/>
    <property type="evidence" value="ECO:0007669"/>
    <property type="project" value="UniProtKB-KW"/>
</dbReference>
<feature type="domain" description="Radical SAM core" evidence="6">
    <location>
        <begin position="10"/>
        <end position="235"/>
    </location>
</feature>
<evidence type="ECO:0000259" key="6">
    <source>
        <dbReference type="PROSITE" id="PS51918"/>
    </source>
</evidence>
<comment type="cofactor">
    <cofactor evidence="1">
        <name>[4Fe-4S] cluster</name>
        <dbReference type="ChEBI" id="CHEBI:49883"/>
    </cofactor>
</comment>
<evidence type="ECO:0000313" key="8">
    <source>
        <dbReference type="Proteomes" id="UP000000422"/>
    </source>
</evidence>
<keyword evidence="8" id="KW-1185">Reference proteome</keyword>
<dbReference type="CDD" id="cd21109">
    <property type="entry name" value="SPASM"/>
    <property type="match status" value="1"/>
</dbReference>
<evidence type="ECO:0000256" key="3">
    <source>
        <dbReference type="ARBA" id="ARBA00022723"/>
    </source>
</evidence>
<evidence type="ECO:0000256" key="2">
    <source>
        <dbReference type="ARBA" id="ARBA00022691"/>
    </source>
</evidence>
<dbReference type="GO" id="GO:0003824">
    <property type="term" value="F:catalytic activity"/>
    <property type="evidence" value="ECO:0007669"/>
    <property type="project" value="InterPro"/>
</dbReference>